<evidence type="ECO:0000256" key="1">
    <source>
        <dbReference type="ARBA" id="ARBA00004141"/>
    </source>
</evidence>
<dbReference type="GO" id="GO:0016020">
    <property type="term" value="C:membrane"/>
    <property type="evidence" value="ECO:0007669"/>
    <property type="project" value="UniProtKB-SubCell"/>
</dbReference>
<gene>
    <name evidence="7" type="ORF">DMH04_53070</name>
</gene>
<evidence type="ECO:0000256" key="6">
    <source>
        <dbReference type="SAM" id="Phobius"/>
    </source>
</evidence>
<dbReference type="EMBL" id="QHKI01000108">
    <property type="protein sequence ID" value="RSM62080.1"/>
    <property type="molecule type" value="Genomic_DNA"/>
</dbReference>
<name>A0A428Y3C8_KIBAR</name>
<feature type="transmembrane region" description="Helical" evidence="6">
    <location>
        <begin position="35"/>
        <end position="53"/>
    </location>
</feature>
<evidence type="ECO:0000256" key="5">
    <source>
        <dbReference type="ARBA" id="ARBA00023136"/>
    </source>
</evidence>
<feature type="transmembrane region" description="Helical" evidence="6">
    <location>
        <begin position="410"/>
        <end position="430"/>
    </location>
</feature>
<feature type="transmembrane region" description="Helical" evidence="6">
    <location>
        <begin position="244"/>
        <end position="263"/>
    </location>
</feature>
<feature type="transmembrane region" description="Helical" evidence="6">
    <location>
        <begin position="152"/>
        <end position="172"/>
    </location>
</feature>
<evidence type="ECO:0000256" key="3">
    <source>
        <dbReference type="ARBA" id="ARBA00022692"/>
    </source>
</evidence>
<feature type="transmembrane region" description="Helical" evidence="6">
    <location>
        <begin position="442"/>
        <end position="461"/>
    </location>
</feature>
<comment type="caution">
    <text evidence="7">The sequence shown here is derived from an EMBL/GenBank/DDBJ whole genome shotgun (WGS) entry which is preliminary data.</text>
</comment>
<keyword evidence="4 6" id="KW-1133">Transmembrane helix</keyword>
<dbReference type="OrthoDB" id="9762947at2"/>
<evidence type="ECO:0000256" key="4">
    <source>
        <dbReference type="ARBA" id="ARBA00022989"/>
    </source>
</evidence>
<feature type="transmembrane region" description="Helical" evidence="6">
    <location>
        <begin position="387"/>
        <end position="404"/>
    </location>
</feature>
<proteinExistence type="predicted"/>
<dbReference type="Pfam" id="PF13520">
    <property type="entry name" value="AA_permease_2"/>
    <property type="match status" value="1"/>
</dbReference>
<accession>A0A428Y3C8</accession>
<feature type="transmembrane region" description="Helical" evidence="6">
    <location>
        <begin position="184"/>
        <end position="205"/>
    </location>
</feature>
<dbReference type="AlphaFoldDB" id="A0A428Y3C8"/>
<organism evidence="7 8">
    <name type="scientific">Kibdelosporangium aridum</name>
    <dbReference type="NCBI Taxonomy" id="2030"/>
    <lineage>
        <taxon>Bacteria</taxon>
        <taxon>Bacillati</taxon>
        <taxon>Actinomycetota</taxon>
        <taxon>Actinomycetes</taxon>
        <taxon>Pseudonocardiales</taxon>
        <taxon>Pseudonocardiaceae</taxon>
        <taxon>Kibdelosporangium</taxon>
    </lineage>
</organism>
<feature type="transmembrane region" description="Helical" evidence="6">
    <location>
        <begin position="65"/>
        <end position="85"/>
    </location>
</feature>
<dbReference type="PANTHER" id="PTHR43243">
    <property type="entry name" value="INNER MEMBRANE TRANSPORTER YGJI-RELATED"/>
    <property type="match status" value="1"/>
</dbReference>
<feature type="transmembrane region" description="Helical" evidence="6">
    <location>
        <begin position="284"/>
        <end position="305"/>
    </location>
</feature>
<dbReference type="InterPro" id="IPR002293">
    <property type="entry name" value="AA/rel_permease1"/>
</dbReference>
<keyword evidence="2" id="KW-0813">Transport</keyword>
<dbReference type="RefSeq" id="WP_037251791.1">
    <property type="nucleotide sequence ID" value="NZ_QHKI01000108.1"/>
</dbReference>
<feature type="transmembrane region" description="Helical" evidence="6">
    <location>
        <begin position="334"/>
        <end position="357"/>
    </location>
</feature>
<evidence type="ECO:0000313" key="7">
    <source>
        <dbReference type="EMBL" id="RSM62080.1"/>
    </source>
</evidence>
<dbReference type="PIRSF" id="PIRSF006060">
    <property type="entry name" value="AA_transporter"/>
    <property type="match status" value="1"/>
</dbReference>
<sequence>MPGTGLWRTKTVEQSIADTDEPDTKLRRNLTAWDLTVFGVAVVIGAGIFTLTARTAGDLAGPSVALAFVLAAIACALAALCYAEFASTVPVAGSAYTFSYATFGEFVAWIIGWDLVLEFAVGAAAVGKGWSAYLQVVLGYIFGPDVKTTAEIFGLTVDWGALLLVIVLAWLLTVGTKLSSRVSLVITGIKVAIVLFVIFFGLSFVKSENYTPFIPDAAPAGATSATGVDQSLFSALAGGATSTYGIFGLLAAASLVFFAFIGFDVVATTAEETKHPQRAVPRGILGSLAIVTVLYVGVSLVVVGMQPYTQLATSAEPEGRKTLATAFAVNGQDWAANVISIGALAGLTTVVMVLLLGQVRVLFAMSRDGLLPRGLAKTGKHGTPGRATLLVAVLVGIAATFFEADKLEEMVNVGTLFAFILVSAGVWVLRRTRPDLPRGFRVPWVPLVPILAILACLWLMLNLSVLTWLRFIAWMVLGVIVYFVYSRRNSLLGKRMKDDADNSVS</sequence>
<dbReference type="GO" id="GO:0015171">
    <property type="term" value="F:amino acid transmembrane transporter activity"/>
    <property type="evidence" value="ECO:0007669"/>
    <property type="project" value="TreeGrafter"/>
</dbReference>
<keyword evidence="3 6" id="KW-0812">Transmembrane</keyword>
<comment type="subcellular location">
    <subcellularLocation>
        <location evidence="1">Membrane</location>
        <topology evidence="1">Multi-pass membrane protein</topology>
    </subcellularLocation>
</comment>
<evidence type="ECO:0000256" key="2">
    <source>
        <dbReference type="ARBA" id="ARBA00022448"/>
    </source>
</evidence>
<reference evidence="7 8" key="1">
    <citation type="submission" date="2018-05" db="EMBL/GenBank/DDBJ databases">
        <title>Evolution of GPA BGCs.</title>
        <authorList>
            <person name="Waglechner N."/>
            <person name="Wright G.D."/>
        </authorList>
    </citation>
    <scope>NUCLEOTIDE SEQUENCE [LARGE SCALE GENOMIC DNA]</scope>
    <source>
        <strain evidence="7 8">A82846</strain>
    </source>
</reference>
<dbReference type="Gene3D" id="1.20.1740.10">
    <property type="entry name" value="Amino acid/polyamine transporter I"/>
    <property type="match status" value="1"/>
</dbReference>
<feature type="transmembrane region" description="Helical" evidence="6">
    <location>
        <begin position="467"/>
        <end position="485"/>
    </location>
</feature>
<protein>
    <submittedName>
        <fullName evidence="7">Amino acid permease</fullName>
    </submittedName>
</protein>
<dbReference type="PANTHER" id="PTHR43243:SF4">
    <property type="entry name" value="CATIONIC AMINO ACID TRANSPORTER 4"/>
    <property type="match status" value="1"/>
</dbReference>
<dbReference type="Proteomes" id="UP000287547">
    <property type="component" value="Unassembled WGS sequence"/>
</dbReference>
<evidence type="ECO:0000313" key="8">
    <source>
        <dbReference type="Proteomes" id="UP000287547"/>
    </source>
</evidence>
<keyword evidence="5 6" id="KW-0472">Membrane</keyword>